<dbReference type="GO" id="GO:0046475">
    <property type="term" value="P:glycerophospholipid catabolic process"/>
    <property type="evidence" value="ECO:0007669"/>
    <property type="project" value="TreeGrafter"/>
</dbReference>
<dbReference type="GO" id="GO:0005829">
    <property type="term" value="C:cytosol"/>
    <property type="evidence" value="ECO:0007669"/>
    <property type="project" value="TreeGrafter"/>
</dbReference>
<evidence type="ECO:0000256" key="3">
    <source>
        <dbReference type="ARBA" id="ARBA00022729"/>
    </source>
</evidence>
<keyword evidence="5 9" id="KW-0442">Lipid degradation</keyword>
<reference evidence="12 13" key="1">
    <citation type="submission" date="2015-01" db="EMBL/GenBank/DDBJ databases">
        <title>The Genome Sequence of Exophiala sideris CBS121828.</title>
        <authorList>
            <consortium name="The Broad Institute Genomics Platform"/>
            <person name="Cuomo C."/>
            <person name="de Hoog S."/>
            <person name="Gorbushina A."/>
            <person name="Stielow B."/>
            <person name="Teixiera M."/>
            <person name="Abouelleil A."/>
            <person name="Chapman S.B."/>
            <person name="Priest M."/>
            <person name="Young S.K."/>
            <person name="Wortman J."/>
            <person name="Nusbaum C."/>
            <person name="Birren B."/>
        </authorList>
    </citation>
    <scope>NUCLEOTIDE SEQUENCE [LARGE SCALE GENOMIC DNA]</scope>
    <source>
        <strain evidence="12 13">CBS 121828</strain>
    </source>
</reference>
<dbReference type="PANTHER" id="PTHR10728:SF33">
    <property type="entry name" value="LYSOPHOSPHOLIPASE 1-RELATED"/>
    <property type="match status" value="1"/>
</dbReference>
<evidence type="ECO:0000256" key="5">
    <source>
        <dbReference type="ARBA" id="ARBA00022963"/>
    </source>
</evidence>
<keyword evidence="6 9" id="KW-0443">Lipid metabolism</keyword>
<comment type="similarity">
    <text evidence="1 10">Belongs to the lysophospholipase family.</text>
</comment>
<name>A0A0D1VNC8_9EURO</name>
<accession>A0A0D1VNC8</accession>
<evidence type="ECO:0000256" key="4">
    <source>
        <dbReference type="ARBA" id="ARBA00022801"/>
    </source>
</evidence>
<dbReference type="InterPro" id="IPR002642">
    <property type="entry name" value="LysoPLipase_cat_dom"/>
</dbReference>
<dbReference type="Pfam" id="PF01735">
    <property type="entry name" value="PLA2_B"/>
    <property type="match status" value="1"/>
</dbReference>
<feature type="signal peptide" evidence="10">
    <location>
        <begin position="1"/>
        <end position="20"/>
    </location>
</feature>
<evidence type="ECO:0000256" key="9">
    <source>
        <dbReference type="PROSITE-ProRule" id="PRU00555"/>
    </source>
</evidence>
<dbReference type="PROSITE" id="PS51210">
    <property type="entry name" value="PLA2C"/>
    <property type="match status" value="1"/>
</dbReference>
<dbReference type="PANTHER" id="PTHR10728">
    <property type="entry name" value="CYTOSOLIC PHOSPHOLIPASE A2"/>
    <property type="match status" value="1"/>
</dbReference>
<dbReference type="AlphaFoldDB" id="A0A0D1VNC8"/>
<evidence type="ECO:0000256" key="1">
    <source>
        <dbReference type="ARBA" id="ARBA00008780"/>
    </source>
</evidence>
<dbReference type="GO" id="GO:0004623">
    <property type="term" value="F:phospholipase A2 activity"/>
    <property type="evidence" value="ECO:0007669"/>
    <property type="project" value="TreeGrafter"/>
</dbReference>
<proteinExistence type="inferred from homology"/>
<dbReference type="STRING" id="1016849.A0A0D1VNC8"/>
<keyword evidence="4 9" id="KW-0378">Hydrolase</keyword>
<feature type="chain" id="PRO_5005112696" description="Lysophospholipase" evidence="10">
    <location>
        <begin position="21"/>
        <end position="570"/>
    </location>
</feature>
<dbReference type="EMBL" id="KN846954">
    <property type="protein sequence ID" value="KIV77495.1"/>
    <property type="molecule type" value="Genomic_DNA"/>
</dbReference>
<evidence type="ECO:0000256" key="7">
    <source>
        <dbReference type="ARBA" id="ARBA00023180"/>
    </source>
</evidence>
<evidence type="ECO:0000256" key="8">
    <source>
        <dbReference type="ARBA" id="ARBA00049531"/>
    </source>
</evidence>
<keyword evidence="3 10" id="KW-0732">Signal</keyword>
<dbReference type="InterPro" id="IPR016035">
    <property type="entry name" value="Acyl_Trfase/lysoPLipase"/>
</dbReference>
<evidence type="ECO:0000313" key="13">
    <source>
        <dbReference type="Proteomes" id="UP000053599"/>
    </source>
</evidence>
<dbReference type="GO" id="GO:0004622">
    <property type="term" value="F:phosphatidylcholine lysophospholipase activity"/>
    <property type="evidence" value="ECO:0007669"/>
    <property type="project" value="UniProtKB-EC"/>
</dbReference>
<dbReference type="Proteomes" id="UP000053599">
    <property type="component" value="Unassembled WGS sequence"/>
</dbReference>
<organism evidence="12 13">
    <name type="scientific">Exophiala sideris</name>
    <dbReference type="NCBI Taxonomy" id="1016849"/>
    <lineage>
        <taxon>Eukaryota</taxon>
        <taxon>Fungi</taxon>
        <taxon>Dikarya</taxon>
        <taxon>Ascomycota</taxon>
        <taxon>Pezizomycotina</taxon>
        <taxon>Eurotiomycetes</taxon>
        <taxon>Chaetothyriomycetidae</taxon>
        <taxon>Chaetothyriales</taxon>
        <taxon>Herpotrichiellaceae</taxon>
        <taxon>Exophiala</taxon>
    </lineage>
</organism>
<evidence type="ECO:0000313" key="12">
    <source>
        <dbReference type="EMBL" id="KIV77495.1"/>
    </source>
</evidence>
<protein>
    <recommendedName>
        <fullName evidence="2 10">Lysophospholipase</fullName>
        <ecNumber evidence="2 10">3.1.1.5</ecNumber>
    </recommendedName>
</protein>
<feature type="domain" description="PLA2c" evidence="11">
    <location>
        <begin position="36"/>
        <end position="570"/>
    </location>
</feature>
<evidence type="ECO:0000256" key="2">
    <source>
        <dbReference type="ARBA" id="ARBA00013274"/>
    </source>
</evidence>
<dbReference type="SMART" id="SM00022">
    <property type="entry name" value="PLAc"/>
    <property type="match status" value="1"/>
</dbReference>
<evidence type="ECO:0000256" key="6">
    <source>
        <dbReference type="ARBA" id="ARBA00023098"/>
    </source>
</evidence>
<dbReference type="GO" id="GO:0005783">
    <property type="term" value="C:endoplasmic reticulum"/>
    <property type="evidence" value="ECO:0007669"/>
    <property type="project" value="TreeGrafter"/>
</dbReference>
<dbReference type="SUPFAM" id="SSF52151">
    <property type="entry name" value="FabD/lysophospholipase-like"/>
    <property type="match status" value="1"/>
</dbReference>
<dbReference type="EC" id="3.1.1.5" evidence="2 10"/>
<dbReference type="Gene3D" id="3.40.1090.10">
    <property type="entry name" value="Cytosolic phospholipase A2 catalytic domain"/>
    <property type="match status" value="1"/>
</dbReference>
<dbReference type="HOGENOM" id="CLU_014602_1_0_1"/>
<gene>
    <name evidence="12" type="ORF">PV11_09285</name>
</gene>
<evidence type="ECO:0000256" key="10">
    <source>
        <dbReference type="RuleBase" id="RU362103"/>
    </source>
</evidence>
<sequence length="570" mass="59992">MVSVLILAAHLLSYAALTTASPTPRAASGYAPVPVTCPSSQLVRTASGISDAESSYIDQRYQKASQALKSWLKSVDEAFECRQCSSDGDSGSDNWSDWGSGGKAPVLALTSSGGGYRAMLAGAGIIKGFDSREANKTGVSGIYQALTYHAGLSGGSWLLSSIIGNNYPTISSLQENLWETTIQSSLLVPQILLSPQAAPIYSAVEADIQAKRAAGFDISIIDPWGRLLSYALLSGPDGGVMGTMSGIASTSNFTSHNAPYPIITALGSNRLIDGTCIPQPNATQYEFHPYEFGSWDDGVDAFVNSGYLGTSFSNGAPTGSCVTHYDQLGYVLGTSSNVFGSICGPVPAANSTAVSSLTLVEDLAELAAPGQPGIPESGVFGLYPNPFHNYPSSSLVSAQPTLELVDGGVGVAYQGNPIWPFLHRENVDVIIVNDNSADTLTNFPNGTEMLHTYQAAAAAGLTRMPVIPSVATFVSKGLNQQPTFFGCNTNETVTIIYIPNYNYTYQSGTSTNKIQYYANETDGMISNGVQTANRGGDADWPLCLACGIMKKSGETLPSGCATCFKEYCFN</sequence>
<comment type="catalytic activity">
    <reaction evidence="8 10">
        <text>a 1-acyl-sn-glycero-3-phosphocholine + H2O = sn-glycerol 3-phosphocholine + a fatty acid + H(+)</text>
        <dbReference type="Rhea" id="RHEA:15177"/>
        <dbReference type="ChEBI" id="CHEBI:15377"/>
        <dbReference type="ChEBI" id="CHEBI:15378"/>
        <dbReference type="ChEBI" id="CHEBI:16870"/>
        <dbReference type="ChEBI" id="CHEBI:28868"/>
        <dbReference type="ChEBI" id="CHEBI:58168"/>
        <dbReference type="EC" id="3.1.1.5"/>
    </reaction>
</comment>
<evidence type="ECO:0000259" key="11">
    <source>
        <dbReference type="PROSITE" id="PS51210"/>
    </source>
</evidence>
<dbReference type="OrthoDB" id="4084751at2759"/>
<keyword evidence="7" id="KW-0325">Glycoprotein</keyword>